<comment type="caution">
    <text evidence="1">The sequence shown here is derived from an EMBL/GenBank/DDBJ whole genome shotgun (WGS) entry which is preliminary data.</text>
</comment>
<sequence>GVMEINMKKIFVLSFIFLLVAGCNDSYSSEKKLEEIKTEIVKILERSQVRETYGTTYSFSGCQFKIDHYRAARNNCRGPGYVNYDTYDVSNIIVSVDARTPGINFKCDGQSQCRVYHMTPMIHCKRTGKDLKDPMNSGWAEVHSISEAKRLEDLFYRLRTECEKP</sequence>
<gene>
    <name evidence="1" type="ORF">C7H09_10825</name>
</gene>
<name>A0A2T1K831_9GAMM</name>
<reference evidence="1 2" key="1">
    <citation type="submission" date="2018-03" db="EMBL/GenBank/DDBJ databases">
        <title>Marinobacter brunus sp. nov., a marine bacterium of Gamma-proteobacteria isolated from the surface seawater of the South China Sea.</title>
        <authorList>
            <person name="Cheng H."/>
            <person name="Wu Y.-H."/>
            <person name="Xamxidin M."/>
            <person name="Xu X.-W."/>
        </authorList>
    </citation>
    <scope>NUCLEOTIDE SEQUENCE [LARGE SCALE GENOMIC DNA]</scope>
    <source>
        <strain evidence="1 2">NH169-3</strain>
    </source>
</reference>
<feature type="non-terminal residue" evidence="1">
    <location>
        <position position="1"/>
    </location>
</feature>
<dbReference type="AlphaFoldDB" id="A0A2T1K831"/>
<protein>
    <submittedName>
        <fullName evidence="1">Uncharacterized protein</fullName>
    </submittedName>
</protein>
<dbReference type="RefSeq" id="WP_206074316.1">
    <property type="nucleotide sequence ID" value="NZ_PXNP01000081.1"/>
</dbReference>
<organism evidence="1 2">
    <name type="scientific">Marinobacter fuscus</name>
    <dbReference type="NCBI Taxonomy" id="2109942"/>
    <lineage>
        <taxon>Bacteria</taxon>
        <taxon>Pseudomonadati</taxon>
        <taxon>Pseudomonadota</taxon>
        <taxon>Gammaproteobacteria</taxon>
        <taxon>Pseudomonadales</taxon>
        <taxon>Marinobacteraceae</taxon>
        <taxon>Marinobacter</taxon>
    </lineage>
</organism>
<accession>A0A2T1K831</accession>
<evidence type="ECO:0000313" key="1">
    <source>
        <dbReference type="EMBL" id="PSF06220.1"/>
    </source>
</evidence>
<keyword evidence="2" id="KW-1185">Reference proteome</keyword>
<dbReference type="EMBL" id="PXNP01000081">
    <property type="protein sequence ID" value="PSF06220.1"/>
    <property type="molecule type" value="Genomic_DNA"/>
</dbReference>
<proteinExistence type="predicted"/>
<dbReference type="Proteomes" id="UP000239866">
    <property type="component" value="Unassembled WGS sequence"/>
</dbReference>
<evidence type="ECO:0000313" key="2">
    <source>
        <dbReference type="Proteomes" id="UP000239866"/>
    </source>
</evidence>